<evidence type="ECO:0000313" key="2">
    <source>
        <dbReference type="Proteomes" id="UP001057402"/>
    </source>
</evidence>
<reference evidence="2" key="1">
    <citation type="journal article" date="2023" name="Front. Plant Sci.">
        <title>Chromosomal-level genome assembly of Melastoma candidum provides insights into trichome evolution.</title>
        <authorList>
            <person name="Zhong Y."/>
            <person name="Wu W."/>
            <person name="Sun C."/>
            <person name="Zou P."/>
            <person name="Liu Y."/>
            <person name="Dai S."/>
            <person name="Zhou R."/>
        </authorList>
    </citation>
    <scope>NUCLEOTIDE SEQUENCE [LARGE SCALE GENOMIC DNA]</scope>
</reference>
<sequence>MKASLSFLAACLAALFLVGAAWEEGEASTRRGKQLLDKPCEEIYVVREGETLHTIGDKCGDPFIIERNPHVQDPDDVFPGLVLEIVPRNSNSARKFLMR</sequence>
<proteinExistence type="predicted"/>
<gene>
    <name evidence="1" type="ORF">MLD38_002861</name>
</gene>
<keyword evidence="2" id="KW-1185">Reference proteome</keyword>
<organism evidence="1 2">
    <name type="scientific">Melastoma candidum</name>
    <dbReference type="NCBI Taxonomy" id="119954"/>
    <lineage>
        <taxon>Eukaryota</taxon>
        <taxon>Viridiplantae</taxon>
        <taxon>Streptophyta</taxon>
        <taxon>Embryophyta</taxon>
        <taxon>Tracheophyta</taxon>
        <taxon>Spermatophyta</taxon>
        <taxon>Magnoliopsida</taxon>
        <taxon>eudicotyledons</taxon>
        <taxon>Gunneridae</taxon>
        <taxon>Pentapetalae</taxon>
        <taxon>rosids</taxon>
        <taxon>malvids</taxon>
        <taxon>Myrtales</taxon>
        <taxon>Melastomataceae</taxon>
        <taxon>Melastomatoideae</taxon>
        <taxon>Melastomateae</taxon>
        <taxon>Melastoma</taxon>
    </lineage>
</organism>
<dbReference type="EMBL" id="CM042881">
    <property type="protein sequence ID" value="KAI4384751.1"/>
    <property type="molecule type" value="Genomic_DNA"/>
</dbReference>
<protein>
    <submittedName>
        <fullName evidence="1">Uncharacterized protein</fullName>
    </submittedName>
</protein>
<dbReference type="Proteomes" id="UP001057402">
    <property type="component" value="Chromosome 2"/>
</dbReference>
<name>A0ACB9RZZ0_9MYRT</name>
<comment type="caution">
    <text evidence="1">The sequence shown here is derived from an EMBL/GenBank/DDBJ whole genome shotgun (WGS) entry which is preliminary data.</text>
</comment>
<accession>A0ACB9RZZ0</accession>
<evidence type="ECO:0000313" key="1">
    <source>
        <dbReference type="EMBL" id="KAI4384751.1"/>
    </source>
</evidence>